<dbReference type="PANTHER" id="PTHR14447:SF0">
    <property type="entry name" value="UROTENSIN-2"/>
    <property type="match status" value="1"/>
</dbReference>
<keyword evidence="6 9" id="KW-0732">Signal</keyword>
<dbReference type="EMBL" id="JADWDJ010000010">
    <property type="protein sequence ID" value="KAG5274760.1"/>
    <property type="molecule type" value="Genomic_DNA"/>
</dbReference>
<dbReference type="GO" id="GO:0005179">
    <property type="term" value="F:hormone activity"/>
    <property type="evidence" value="ECO:0007669"/>
    <property type="project" value="UniProtKB-KW"/>
</dbReference>
<dbReference type="Pfam" id="PF02083">
    <property type="entry name" value="Urotensin_II"/>
    <property type="match status" value="1"/>
</dbReference>
<evidence type="ECO:0000256" key="2">
    <source>
        <dbReference type="ARBA" id="ARBA00006719"/>
    </source>
</evidence>
<comment type="caution">
    <text evidence="10">The sequence shown here is derived from an EMBL/GenBank/DDBJ whole genome shotgun (WGS) entry which is preliminary data.</text>
</comment>
<gene>
    <name evidence="10" type="ORF">AALO_G00139830</name>
</gene>
<dbReference type="GO" id="GO:0005576">
    <property type="term" value="C:extracellular region"/>
    <property type="evidence" value="ECO:0007669"/>
    <property type="project" value="UniProtKB-SubCell"/>
</dbReference>
<organism evidence="10 11">
    <name type="scientific">Alosa alosa</name>
    <name type="common">allis shad</name>
    <dbReference type="NCBI Taxonomy" id="278164"/>
    <lineage>
        <taxon>Eukaryota</taxon>
        <taxon>Metazoa</taxon>
        <taxon>Chordata</taxon>
        <taxon>Craniata</taxon>
        <taxon>Vertebrata</taxon>
        <taxon>Euteleostomi</taxon>
        <taxon>Actinopterygii</taxon>
        <taxon>Neopterygii</taxon>
        <taxon>Teleostei</taxon>
        <taxon>Clupei</taxon>
        <taxon>Clupeiformes</taxon>
        <taxon>Clupeoidei</taxon>
        <taxon>Clupeidae</taxon>
        <taxon>Alosa</taxon>
    </lineage>
</organism>
<comment type="subcellular location">
    <subcellularLocation>
        <location evidence="1 8">Secreted</location>
    </subcellularLocation>
</comment>
<sequence length="129" mass="14434">MLWRALVYCLLILATAGSLWAHPTHLVEMSYSGPESAAEEDRLVGRDKLDLTDGAYLSLDAPGYGYSSLFTGEINREDSLQTAGFAPGQAVKEVLLERPVLNPLSRFLGSRRQYRKRGSNTECFWKYCV</sequence>
<evidence type="ECO:0000256" key="6">
    <source>
        <dbReference type="ARBA" id="ARBA00022729"/>
    </source>
</evidence>
<dbReference type="PANTHER" id="PTHR14447">
    <property type="entry name" value="UROTENSIN 2"/>
    <property type="match status" value="1"/>
</dbReference>
<evidence type="ECO:0000256" key="3">
    <source>
        <dbReference type="ARBA" id="ARBA00022525"/>
    </source>
</evidence>
<keyword evidence="5 8" id="KW-0372">Hormone</keyword>
<keyword evidence="11" id="KW-1185">Reference proteome</keyword>
<feature type="chain" id="PRO_5043484653" evidence="9">
    <location>
        <begin position="22"/>
        <end position="129"/>
    </location>
</feature>
<keyword evidence="4" id="KW-0165">Cleavage on pair of basic residues</keyword>
<keyword evidence="3" id="KW-0964">Secreted</keyword>
<evidence type="ECO:0000256" key="7">
    <source>
        <dbReference type="ARBA" id="ARBA00023157"/>
    </source>
</evidence>
<evidence type="ECO:0000256" key="8">
    <source>
        <dbReference type="RuleBase" id="RU000636"/>
    </source>
</evidence>
<feature type="signal peptide" evidence="9">
    <location>
        <begin position="1"/>
        <end position="21"/>
    </location>
</feature>
<dbReference type="InterPro" id="IPR001483">
    <property type="entry name" value="Urotensin_II"/>
</dbReference>
<dbReference type="PROSITE" id="PS00984">
    <property type="entry name" value="UROTENSIN_II"/>
    <property type="match status" value="1"/>
</dbReference>
<evidence type="ECO:0000256" key="1">
    <source>
        <dbReference type="ARBA" id="ARBA00004613"/>
    </source>
</evidence>
<dbReference type="AlphaFoldDB" id="A0AAV6GM25"/>
<evidence type="ECO:0000256" key="4">
    <source>
        <dbReference type="ARBA" id="ARBA00022685"/>
    </source>
</evidence>
<evidence type="ECO:0000256" key="5">
    <source>
        <dbReference type="ARBA" id="ARBA00022702"/>
    </source>
</evidence>
<dbReference type="Proteomes" id="UP000823561">
    <property type="component" value="Chromosome 10"/>
</dbReference>
<evidence type="ECO:0000313" key="11">
    <source>
        <dbReference type="Proteomes" id="UP000823561"/>
    </source>
</evidence>
<comment type="similarity">
    <text evidence="2 8">Belongs to the urotensin-2 family.</text>
</comment>
<keyword evidence="7" id="KW-1015">Disulfide bond</keyword>
<accession>A0AAV6GM25</accession>
<evidence type="ECO:0000313" key="10">
    <source>
        <dbReference type="EMBL" id="KAG5274760.1"/>
    </source>
</evidence>
<dbReference type="GO" id="GO:0008217">
    <property type="term" value="P:regulation of blood pressure"/>
    <property type="evidence" value="ECO:0007669"/>
    <property type="project" value="InterPro"/>
</dbReference>
<protein>
    <submittedName>
        <fullName evidence="10">Uncharacterized protein</fullName>
    </submittedName>
</protein>
<dbReference type="GO" id="GO:0097746">
    <property type="term" value="P:blood vessel diameter maintenance"/>
    <property type="evidence" value="ECO:0007669"/>
    <property type="project" value="InterPro"/>
</dbReference>
<name>A0AAV6GM25_9TELE</name>
<proteinExistence type="inferred from homology"/>
<evidence type="ECO:0000256" key="9">
    <source>
        <dbReference type="SAM" id="SignalP"/>
    </source>
</evidence>
<reference evidence="10" key="1">
    <citation type="submission" date="2020-10" db="EMBL/GenBank/DDBJ databases">
        <title>Chromosome-scale genome assembly of the Allis shad, Alosa alosa.</title>
        <authorList>
            <person name="Margot Z."/>
            <person name="Christophe K."/>
            <person name="Cabau C."/>
            <person name="Louis A."/>
            <person name="Berthelot C."/>
            <person name="Parey E."/>
            <person name="Roest Crollius H."/>
            <person name="Montfort J."/>
            <person name="Robinson-Rechavi M."/>
            <person name="Bucao C."/>
            <person name="Bouchez O."/>
            <person name="Gislard M."/>
            <person name="Lluch J."/>
            <person name="Milhes M."/>
            <person name="Lampietro C."/>
            <person name="Lopez Roques C."/>
            <person name="Donnadieu C."/>
            <person name="Braasch I."/>
            <person name="Desvignes T."/>
            <person name="Postlethwait J."/>
            <person name="Bobe J."/>
            <person name="Guiguen Y."/>
        </authorList>
    </citation>
    <scope>NUCLEOTIDE SEQUENCE</scope>
    <source>
        <strain evidence="10">M-15738</strain>
        <tissue evidence="10">Blood</tissue>
    </source>
</reference>